<dbReference type="EMBL" id="MHCP01000029">
    <property type="protein sequence ID" value="OGY23078.1"/>
    <property type="molecule type" value="Genomic_DNA"/>
</dbReference>
<evidence type="ECO:0000313" key="2">
    <source>
        <dbReference type="Proteomes" id="UP000176631"/>
    </source>
</evidence>
<comment type="caution">
    <text evidence="1">The sequence shown here is derived from an EMBL/GenBank/DDBJ whole genome shotgun (WGS) entry which is preliminary data.</text>
</comment>
<dbReference type="Proteomes" id="UP000176631">
    <property type="component" value="Unassembled WGS sequence"/>
</dbReference>
<dbReference type="STRING" id="1802593.A2172_05210"/>
<name>A0A1G1W5Z3_9BACT</name>
<organism evidence="1 2">
    <name type="scientific">Candidatus Woykebacteria bacterium RBG_13_40_15</name>
    <dbReference type="NCBI Taxonomy" id="1802593"/>
    <lineage>
        <taxon>Bacteria</taxon>
        <taxon>Candidatus Woykeibacteriota</taxon>
    </lineage>
</organism>
<sequence>MTHFKEGIDICNNTRNLAAKYVEEVLKDSTTISEAEFRDKIKNKFAENKNIYERGWYEPPPFGIAALFSEINNFGRLRFDTLRKQEFWSSTKYRMEKGSVGIVYLSPVNRGTATIGDFGLTIYQGDNVSIKQHFKNSLDVIEQIADYTQVGMEFREIHNQARKLFKEIGVNNDRTVTYTDKVGTNLGHTIPWTWENPSELEINVINSRDFNKIKDLISHKRINVNREEKFKVPENVAFTIEARLEDTNNLSLPLVFFHVIVQFIDGNKRVNSNFNSVFKLLKMGSFVKSKY</sequence>
<dbReference type="AlphaFoldDB" id="A0A1G1W5Z3"/>
<evidence type="ECO:0008006" key="3">
    <source>
        <dbReference type="Google" id="ProtNLM"/>
    </source>
</evidence>
<reference evidence="1 2" key="1">
    <citation type="journal article" date="2016" name="Nat. Commun.">
        <title>Thousands of microbial genomes shed light on interconnected biogeochemical processes in an aquifer system.</title>
        <authorList>
            <person name="Anantharaman K."/>
            <person name="Brown C.T."/>
            <person name="Hug L.A."/>
            <person name="Sharon I."/>
            <person name="Castelle C.J."/>
            <person name="Probst A.J."/>
            <person name="Thomas B.C."/>
            <person name="Singh A."/>
            <person name="Wilkins M.J."/>
            <person name="Karaoz U."/>
            <person name="Brodie E.L."/>
            <person name="Williams K.H."/>
            <person name="Hubbard S.S."/>
            <person name="Banfield J.F."/>
        </authorList>
    </citation>
    <scope>NUCLEOTIDE SEQUENCE [LARGE SCALE GENOMIC DNA]</scope>
</reference>
<proteinExistence type="predicted"/>
<evidence type="ECO:0000313" key="1">
    <source>
        <dbReference type="EMBL" id="OGY23078.1"/>
    </source>
</evidence>
<protein>
    <recommendedName>
        <fullName evidence="3">Peptidase M24 domain-containing protein</fullName>
    </recommendedName>
</protein>
<gene>
    <name evidence="1" type="ORF">A2172_05210</name>
</gene>
<accession>A0A1G1W5Z3</accession>